<comment type="caution">
    <text evidence="2">The sequence shown here is derived from an EMBL/GenBank/DDBJ whole genome shotgun (WGS) entry which is preliminary data.</text>
</comment>
<proteinExistence type="predicted"/>
<keyword evidence="3" id="KW-1185">Reference proteome</keyword>
<evidence type="ECO:0000313" key="2">
    <source>
        <dbReference type="EMBL" id="KAJ9581720.1"/>
    </source>
</evidence>
<reference evidence="2" key="2">
    <citation type="submission" date="2023-05" db="EMBL/GenBank/DDBJ databases">
        <authorList>
            <person name="Fouks B."/>
        </authorList>
    </citation>
    <scope>NUCLEOTIDE SEQUENCE</scope>
    <source>
        <strain evidence="2">Stay&amp;Tobe</strain>
        <tissue evidence="2">Testes</tissue>
    </source>
</reference>
<accession>A0AAD7ZJA2</accession>
<gene>
    <name evidence="2" type="ORF">L9F63_023108</name>
</gene>
<feature type="non-terminal residue" evidence="2">
    <location>
        <position position="1"/>
    </location>
</feature>
<name>A0AAD7ZJA2_DIPPU</name>
<dbReference type="AlphaFoldDB" id="A0AAD7ZJA2"/>
<dbReference type="EMBL" id="JASPKZ010007848">
    <property type="protein sequence ID" value="KAJ9581720.1"/>
    <property type="molecule type" value="Genomic_DNA"/>
</dbReference>
<protein>
    <submittedName>
        <fullName evidence="2">Uncharacterized protein</fullName>
    </submittedName>
</protein>
<feature type="compositionally biased region" description="Polar residues" evidence="1">
    <location>
        <begin position="19"/>
        <end position="37"/>
    </location>
</feature>
<sequence length="81" mass="8465">FPPAPQKGGTSPAGYRPSNPVQPGQPQTYPQDYNPQQAGFGPPRFASAGIPGAQQPQPPTSGNPYSKGASYNRPPSQPGYQ</sequence>
<dbReference type="Proteomes" id="UP001233999">
    <property type="component" value="Unassembled WGS sequence"/>
</dbReference>
<organism evidence="2 3">
    <name type="scientific">Diploptera punctata</name>
    <name type="common">Pacific beetle cockroach</name>
    <dbReference type="NCBI Taxonomy" id="6984"/>
    <lineage>
        <taxon>Eukaryota</taxon>
        <taxon>Metazoa</taxon>
        <taxon>Ecdysozoa</taxon>
        <taxon>Arthropoda</taxon>
        <taxon>Hexapoda</taxon>
        <taxon>Insecta</taxon>
        <taxon>Pterygota</taxon>
        <taxon>Neoptera</taxon>
        <taxon>Polyneoptera</taxon>
        <taxon>Dictyoptera</taxon>
        <taxon>Blattodea</taxon>
        <taxon>Blaberoidea</taxon>
        <taxon>Blaberidae</taxon>
        <taxon>Diplopterinae</taxon>
        <taxon>Diploptera</taxon>
    </lineage>
</organism>
<reference evidence="2" key="1">
    <citation type="journal article" date="2023" name="IScience">
        <title>Live-bearing cockroach genome reveals convergent evolutionary mechanisms linked to viviparity in insects and beyond.</title>
        <authorList>
            <person name="Fouks B."/>
            <person name="Harrison M.C."/>
            <person name="Mikhailova A.A."/>
            <person name="Marchal E."/>
            <person name="English S."/>
            <person name="Carruthers M."/>
            <person name="Jennings E.C."/>
            <person name="Chiamaka E.L."/>
            <person name="Frigard R.A."/>
            <person name="Pippel M."/>
            <person name="Attardo G.M."/>
            <person name="Benoit J.B."/>
            <person name="Bornberg-Bauer E."/>
            <person name="Tobe S.S."/>
        </authorList>
    </citation>
    <scope>NUCLEOTIDE SEQUENCE</scope>
    <source>
        <strain evidence="2">Stay&amp;Tobe</strain>
    </source>
</reference>
<evidence type="ECO:0000313" key="3">
    <source>
        <dbReference type="Proteomes" id="UP001233999"/>
    </source>
</evidence>
<evidence type="ECO:0000256" key="1">
    <source>
        <dbReference type="SAM" id="MobiDB-lite"/>
    </source>
</evidence>
<feature type="region of interest" description="Disordered" evidence="1">
    <location>
        <begin position="1"/>
        <end position="81"/>
    </location>
</feature>